<evidence type="ECO:0000256" key="1">
    <source>
        <dbReference type="SAM" id="Coils"/>
    </source>
</evidence>
<reference evidence="2 3" key="1">
    <citation type="submission" date="2016-03" db="EMBL/GenBank/DDBJ databases">
        <title>Spore heat resistance.</title>
        <authorList>
            <person name="Boekhorst J."/>
            <person name="Berendsen E.M."/>
            <person name="Wells-Bennik M.H."/>
            <person name="Kuipers O.P."/>
        </authorList>
    </citation>
    <scope>NUCLEOTIDE SEQUENCE [LARGE SCALE GENOMIC DNA]</scope>
    <source>
        <strain evidence="2 3">AF16</strain>
    </source>
</reference>
<dbReference type="Proteomes" id="UP000078336">
    <property type="component" value="Unassembled WGS sequence"/>
</dbReference>
<evidence type="ECO:0000313" key="2">
    <source>
        <dbReference type="EMBL" id="OAO76281.1"/>
    </source>
</evidence>
<dbReference type="AlphaFoldDB" id="A0A178T872"/>
<dbReference type="EMBL" id="LUCQ01000174">
    <property type="protein sequence ID" value="OAO76281.1"/>
    <property type="molecule type" value="Genomic_DNA"/>
</dbReference>
<keyword evidence="1" id="KW-0175">Coiled coil</keyword>
<keyword evidence="3" id="KW-1185">Reference proteome</keyword>
<sequence>MNDKDLLQKIKNVRTAVKEIYGNVNTITYPIYMIDWLVSQAEKVEQLEQEIAALKEALNESVKTSVALDNELQQEQAKTERYEKAMKNLERALNDINKGESRMAISHLDFCKENAQEAIYLILAELEDVNKNEK</sequence>
<gene>
    <name evidence="2" type="ORF">TAF16_2756</name>
</gene>
<dbReference type="RefSeq" id="WP_064214566.1">
    <property type="nucleotide sequence ID" value="NZ_LUCQ01000174.1"/>
</dbReference>
<accession>A0A178T872</accession>
<proteinExistence type="predicted"/>
<feature type="coiled-coil region" evidence="1">
    <location>
        <begin position="37"/>
        <end position="102"/>
    </location>
</feature>
<name>A0A178T872_9BACL</name>
<organism evidence="2 3">
    <name type="scientific">Anoxybacillus flavithermus</name>
    <dbReference type="NCBI Taxonomy" id="33934"/>
    <lineage>
        <taxon>Bacteria</taxon>
        <taxon>Bacillati</taxon>
        <taxon>Bacillota</taxon>
        <taxon>Bacilli</taxon>
        <taxon>Bacillales</taxon>
        <taxon>Anoxybacillaceae</taxon>
        <taxon>Anoxybacillus</taxon>
    </lineage>
</organism>
<dbReference type="OrthoDB" id="9992495at2"/>
<comment type="caution">
    <text evidence="2">The sequence shown here is derived from an EMBL/GenBank/DDBJ whole genome shotgun (WGS) entry which is preliminary data.</text>
</comment>
<protein>
    <submittedName>
        <fullName evidence="2">Uncharacterized protein</fullName>
    </submittedName>
</protein>
<dbReference type="PATRIC" id="fig|33934.7.peg.2672"/>
<evidence type="ECO:0000313" key="3">
    <source>
        <dbReference type="Proteomes" id="UP000078336"/>
    </source>
</evidence>